<dbReference type="Gene3D" id="3.10.20.90">
    <property type="entry name" value="Phosphatidylinositol 3-kinase Catalytic Subunit, Chain A, domain 1"/>
    <property type="match status" value="1"/>
</dbReference>
<dbReference type="Pfam" id="PF00240">
    <property type="entry name" value="ubiquitin"/>
    <property type="match status" value="1"/>
</dbReference>
<evidence type="ECO:0000313" key="2">
    <source>
        <dbReference type="EMBL" id="KKN37341.1"/>
    </source>
</evidence>
<feature type="domain" description="Ubiquitin-like" evidence="1">
    <location>
        <begin position="45"/>
        <end position="107"/>
    </location>
</feature>
<protein>
    <recommendedName>
        <fullName evidence="1">Ubiquitin-like domain-containing protein</fullName>
    </recommendedName>
</protein>
<dbReference type="PROSITE" id="PS50053">
    <property type="entry name" value="UBIQUITIN_2"/>
    <property type="match status" value="1"/>
</dbReference>
<dbReference type="InterPro" id="IPR029071">
    <property type="entry name" value="Ubiquitin-like_domsf"/>
</dbReference>
<reference evidence="2" key="1">
    <citation type="journal article" date="2015" name="Nature">
        <title>Complex archaea that bridge the gap between prokaryotes and eukaryotes.</title>
        <authorList>
            <person name="Spang A."/>
            <person name="Saw J.H."/>
            <person name="Jorgensen S.L."/>
            <person name="Zaremba-Niedzwiedzka K."/>
            <person name="Martijn J."/>
            <person name="Lind A.E."/>
            <person name="van Eijk R."/>
            <person name="Schleper C."/>
            <person name="Guy L."/>
            <person name="Ettema T.J."/>
        </authorList>
    </citation>
    <scope>NUCLEOTIDE SEQUENCE</scope>
</reference>
<comment type="caution">
    <text evidence="2">The sequence shown here is derived from an EMBL/GenBank/DDBJ whole genome shotgun (WGS) entry which is preliminary data.</text>
</comment>
<evidence type="ECO:0000259" key="1">
    <source>
        <dbReference type="PROSITE" id="PS50053"/>
    </source>
</evidence>
<dbReference type="InterPro" id="IPR000626">
    <property type="entry name" value="Ubiquitin-like_dom"/>
</dbReference>
<sequence>MKNIKNNFEPIYLVGSNNELKRDYGELKYKFRLTGVPPNQAIQLVNVDPNSSIAELKIFLIRAFRLNPILAIQLIFKGKILPDNIGLRKVGFHPNKDVITVMSTQGGG</sequence>
<dbReference type="AlphaFoldDB" id="A0A0F9SKB3"/>
<organism evidence="2">
    <name type="scientific">marine sediment metagenome</name>
    <dbReference type="NCBI Taxonomy" id="412755"/>
    <lineage>
        <taxon>unclassified sequences</taxon>
        <taxon>metagenomes</taxon>
        <taxon>ecological metagenomes</taxon>
    </lineage>
</organism>
<accession>A0A0F9SKB3</accession>
<dbReference type="EMBL" id="LAZR01001901">
    <property type="protein sequence ID" value="KKN37341.1"/>
    <property type="molecule type" value="Genomic_DNA"/>
</dbReference>
<dbReference type="SUPFAM" id="SSF54236">
    <property type="entry name" value="Ubiquitin-like"/>
    <property type="match status" value="1"/>
</dbReference>
<proteinExistence type="predicted"/>
<name>A0A0F9SKB3_9ZZZZ</name>
<gene>
    <name evidence="2" type="ORF">LCGC14_0764570</name>
</gene>